<proteinExistence type="predicted"/>
<dbReference type="Pfam" id="PF00355">
    <property type="entry name" value="Rieske"/>
    <property type="match status" value="1"/>
</dbReference>
<evidence type="ECO:0000256" key="7">
    <source>
        <dbReference type="ARBA" id="ARBA00023157"/>
    </source>
</evidence>
<dbReference type="PROSITE" id="PS51296">
    <property type="entry name" value="RIESKE"/>
    <property type="match status" value="1"/>
</dbReference>
<gene>
    <name evidence="11" type="ORF">AVDCRST_MAG61-2557</name>
</gene>
<dbReference type="FunFam" id="2.102.10.10:FF:000016">
    <property type="entry name" value="Nitrite reductase/ring-hydroxylating ferredoxin subunit"/>
    <property type="match status" value="1"/>
</dbReference>
<dbReference type="PROSITE" id="PS51257">
    <property type="entry name" value="PROKAR_LIPOPROTEIN"/>
    <property type="match status" value="1"/>
</dbReference>
<evidence type="ECO:0000256" key="5">
    <source>
        <dbReference type="ARBA" id="ARBA00023004"/>
    </source>
</evidence>
<dbReference type="GO" id="GO:0046872">
    <property type="term" value="F:metal ion binding"/>
    <property type="evidence" value="ECO:0007669"/>
    <property type="project" value="UniProtKB-KW"/>
</dbReference>
<evidence type="ECO:0000259" key="10">
    <source>
        <dbReference type="PROSITE" id="PS51296"/>
    </source>
</evidence>
<evidence type="ECO:0000256" key="6">
    <source>
        <dbReference type="ARBA" id="ARBA00023014"/>
    </source>
</evidence>
<dbReference type="GO" id="GO:0051537">
    <property type="term" value="F:2 iron, 2 sulfur cluster binding"/>
    <property type="evidence" value="ECO:0007669"/>
    <property type="project" value="UniProtKB-KW"/>
</dbReference>
<evidence type="ECO:0000256" key="4">
    <source>
        <dbReference type="ARBA" id="ARBA00022723"/>
    </source>
</evidence>
<feature type="domain" description="Rieske" evidence="10">
    <location>
        <begin position="43"/>
        <end position="135"/>
    </location>
</feature>
<dbReference type="PRINTS" id="PR00162">
    <property type="entry name" value="RIESKE"/>
</dbReference>
<organism evidence="11">
    <name type="scientific">uncultured Friedmanniella sp</name>
    <dbReference type="NCBI Taxonomy" id="335381"/>
    <lineage>
        <taxon>Bacteria</taxon>
        <taxon>Bacillati</taxon>
        <taxon>Actinomycetota</taxon>
        <taxon>Actinomycetes</taxon>
        <taxon>Propionibacteriales</taxon>
        <taxon>Nocardioidaceae</taxon>
        <taxon>Friedmanniella</taxon>
        <taxon>environmental samples</taxon>
    </lineage>
</organism>
<accession>A0A6J4L816</accession>
<dbReference type="InterPro" id="IPR017941">
    <property type="entry name" value="Rieske_2Fe-2S"/>
</dbReference>
<dbReference type="InterPro" id="IPR006311">
    <property type="entry name" value="TAT_signal"/>
</dbReference>
<dbReference type="InterPro" id="IPR005805">
    <property type="entry name" value="Rieske_Fe-S_prot_C"/>
</dbReference>
<dbReference type="AlphaFoldDB" id="A0A6J4L816"/>
<reference evidence="11" key="1">
    <citation type="submission" date="2020-02" db="EMBL/GenBank/DDBJ databases">
        <authorList>
            <person name="Meier V. D."/>
        </authorList>
    </citation>
    <scope>NUCLEOTIDE SEQUENCE</scope>
    <source>
        <strain evidence="11">AVDCRST_MAG61</strain>
    </source>
</reference>
<evidence type="ECO:0000256" key="9">
    <source>
        <dbReference type="ARBA" id="ARBA00034078"/>
    </source>
</evidence>
<dbReference type="PANTHER" id="PTHR10134">
    <property type="entry name" value="CYTOCHROME B-C1 COMPLEX SUBUNIT RIESKE, MITOCHONDRIAL"/>
    <property type="match status" value="1"/>
</dbReference>
<dbReference type="CDD" id="cd03467">
    <property type="entry name" value="Rieske"/>
    <property type="match status" value="1"/>
</dbReference>
<evidence type="ECO:0000256" key="1">
    <source>
        <dbReference type="ARBA" id="ARBA00002494"/>
    </source>
</evidence>
<dbReference type="Gene3D" id="2.102.10.10">
    <property type="entry name" value="Rieske [2Fe-2S] iron-sulphur domain"/>
    <property type="match status" value="1"/>
</dbReference>
<dbReference type="GO" id="GO:0004497">
    <property type="term" value="F:monooxygenase activity"/>
    <property type="evidence" value="ECO:0007669"/>
    <property type="project" value="UniProtKB-ARBA"/>
</dbReference>
<dbReference type="GO" id="GO:0016705">
    <property type="term" value="F:oxidoreductase activity, acting on paired donors, with incorporation or reduction of molecular oxygen"/>
    <property type="evidence" value="ECO:0007669"/>
    <property type="project" value="UniProtKB-ARBA"/>
</dbReference>
<dbReference type="PROSITE" id="PS51318">
    <property type="entry name" value="TAT"/>
    <property type="match status" value="1"/>
</dbReference>
<dbReference type="InterPro" id="IPR036922">
    <property type="entry name" value="Rieske_2Fe-2S_sf"/>
</dbReference>
<evidence type="ECO:0000313" key="11">
    <source>
        <dbReference type="EMBL" id="CAA9325246.1"/>
    </source>
</evidence>
<dbReference type="InterPro" id="IPR014349">
    <property type="entry name" value="Rieske_Fe-S_prot"/>
</dbReference>
<evidence type="ECO:0000256" key="3">
    <source>
        <dbReference type="ARBA" id="ARBA00022714"/>
    </source>
</evidence>
<keyword evidence="5" id="KW-0408">Iron</keyword>
<name>A0A6J4L816_9ACTN</name>
<keyword evidence="4" id="KW-0479">Metal-binding</keyword>
<evidence type="ECO:0000256" key="2">
    <source>
        <dbReference type="ARBA" id="ARBA00015816"/>
    </source>
</evidence>
<sequence length="136" mass="13954">MQDRETRPALHRRTLLIGVGGLTVAAAAAGCGGEEPSTAAAGTALGPTADVPVGSGKVYAEQRVVVTQPVQGTFHAFSAVCTHQGCTLQDVSDGTINCACHGSRFAIDDGSVSRGPAQEPLARRAVAVEAEWLTLR</sequence>
<keyword evidence="6" id="KW-0411">Iron-sulfur</keyword>
<protein>
    <recommendedName>
        <fullName evidence="2">Cytochrome bc1 complex Rieske iron-sulfur subunit</fullName>
    </recommendedName>
    <alternativeName>
        <fullName evidence="8">Cytochrome bc1 reductase complex subunit QcrA</fullName>
    </alternativeName>
</protein>
<keyword evidence="7" id="KW-1015">Disulfide bond</keyword>
<keyword evidence="3" id="KW-0001">2Fe-2S</keyword>
<dbReference type="SUPFAM" id="SSF50022">
    <property type="entry name" value="ISP domain"/>
    <property type="match status" value="1"/>
</dbReference>
<dbReference type="EMBL" id="CADCTT010000316">
    <property type="protein sequence ID" value="CAA9325246.1"/>
    <property type="molecule type" value="Genomic_DNA"/>
</dbReference>
<comment type="function">
    <text evidence="1">Iron-sulfur subunit of the cytochrome bc1 complex, an essential component of the respiratory electron transport chain required for ATP synthesis. The bc1 complex catalyzes the oxidation of menaquinol and the reduction of cytochrome c in the respiratory chain. The bc1 complex operates through a Q-cycle mechanism that couples electron transfer to generation of the proton gradient that drives ATP synthesis.</text>
</comment>
<dbReference type="GO" id="GO:0016020">
    <property type="term" value="C:membrane"/>
    <property type="evidence" value="ECO:0007669"/>
    <property type="project" value="InterPro"/>
</dbReference>
<evidence type="ECO:0000256" key="8">
    <source>
        <dbReference type="ARBA" id="ARBA00029586"/>
    </source>
</evidence>
<comment type="cofactor">
    <cofactor evidence="9">
        <name>[2Fe-2S] cluster</name>
        <dbReference type="ChEBI" id="CHEBI:190135"/>
    </cofactor>
</comment>